<keyword evidence="1" id="KW-0863">Zinc-finger</keyword>
<accession>A0A314UAP5</accession>
<feature type="domain" description="RING-type" evidence="3">
    <location>
        <begin position="120"/>
        <end position="161"/>
    </location>
</feature>
<dbReference type="Gene3D" id="3.30.40.10">
    <property type="entry name" value="Zinc/RING finger domain, C3HC4 (zinc finger)"/>
    <property type="match status" value="1"/>
</dbReference>
<dbReference type="GO" id="GO:0048437">
    <property type="term" value="P:floral organ development"/>
    <property type="evidence" value="ECO:0007669"/>
    <property type="project" value="TreeGrafter"/>
</dbReference>
<feature type="compositionally biased region" description="Basic residues" evidence="2">
    <location>
        <begin position="99"/>
        <end position="111"/>
    </location>
</feature>
<organism evidence="4 5">
    <name type="scientific">Prunus yedoensis var. nudiflora</name>
    <dbReference type="NCBI Taxonomy" id="2094558"/>
    <lineage>
        <taxon>Eukaryota</taxon>
        <taxon>Viridiplantae</taxon>
        <taxon>Streptophyta</taxon>
        <taxon>Embryophyta</taxon>
        <taxon>Tracheophyta</taxon>
        <taxon>Spermatophyta</taxon>
        <taxon>Magnoliopsida</taxon>
        <taxon>eudicotyledons</taxon>
        <taxon>Gunneridae</taxon>
        <taxon>Pentapetalae</taxon>
        <taxon>rosids</taxon>
        <taxon>fabids</taxon>
        <taxon>Rosales</taxon>
        <taxon>Rosaceae</taxon>
        <taxon>Amygdaloideae</taxon>
        <taxon>Amygdaleae</taxon>
        <taxon>Prunus</taxon>
    </lineage>
</organism>
<dbReference type="InterPro" id="IPR001841">
    <property type="entry name" value="Znf_RING"/>
</dbReference>
<dbReference type="SUPFAM" id="SSF57850">
    <property type="entry name" value="RING/U-box"/>
    <property type="match status" value="1"/>
</dbReference>
<dbReference type="SMART" id="SM00184">
    <property type="entry name" value="RING"/>
    <property type="match status" value="1"/>
</dbReference>
<dbReference type="AlphaFoldDB" id="A0A314UAP5"/>
<protein>
    <submittedName>
        <fullName evidence="4">E3 ubiquitin ligase BIG BROTHER-related-like</fullName>
    </submittedName>
</protein>
<dbReference type="PANTHER" id="PTHR46400:SF13">
    <property type="entry name" value="SUPERFAMILY PROTEIN, PUTATIVE-RELATED"/>
    <property type="match status" value="1"/>
</dbReference>
<dbReference type="GO" id="GO:0046621">
    <property type="term" value="P:negative regulation of organ growth"/>
    <property type="evidence" value="ECO:0007669"/>
    <property type="project" value="InterPro"/>
</dbReference>
<name>A0A314UAP5_PRUYE</name>
<dbReference type="GO" id="GO:0004842">
    <property type="term" value="F:ubiquitin-protein transferase activity"/>
    <property type="evidence" value="ECO:0007669"/>
    <property type="project" value="InterPro"/>
</dbReference>
<keyword evidence="4" id="KW-0436">Ligase</keyword>
<proteinExistence type="predicted"/>
<comment type="caution">
    <text evidence="4">The sequence shown here is derived from an EMBL/GenBank/DDBJ whole genome shotgun (WGS) entry which is preliminary data.</text>
</comment>
<dbReference type="GO" id="GO:0008270">
    <property type="term" value="F:zinc ion binding"/>
    <property type="evidence" value="ECO:0007669"/>
    <property type="project" value="UniProtKB-KW"/>
</dbReference>
<evidence type="ECO:0000313" key="4">
    <source>
        <dbReference type="EMBL" id="PQM34370.1"/>
    </source>
</evidence>
<gene>
    <name evidence="4" type="ORF">Pyn_07527</name>
</gene>
<reference evidence="4 5" key="1">
    <citation type="submission" date="2018-02" db="EMBL/GenBank/DDBJ databases">
        <title>Draft genome of wild Prunus yedoensis var. nudiflora.</title>
        <authorList>
            <person name="Baek S."/>
            <person name="Kim J.-H."/>
            <person name="Choi K."/>
            <person name="Kim G.-B."/>
            <person name="Cho A."/>
            <person name="Jang H."/>
            <person name="Shin C.-H."/>
            <person name="Yu H.-J."/>
            <person name="Mun J.-H."/>
        </authorList>
    </citation>
    <scope>NUCLEOTIDE SEQUENCE [LARGE SCALE GENOMIC DNA]</scope>
    <source>
        <strain evidence="5">cv. Jeju island</strain>
        <tissue evidence="4">Leaf</tissue>
    </source>
</reference>
<dbReference type="OrthoDB" id="8062037at2759"/>
<dbReference type="GO" id="GO:0016567">
    <property type="term" value="P:protein ubiquitination"/>
    <property type="evidence" value="ECO:0007669"/>
    <property type="project" value="InterPro"/>
</dbReference>
<dbReference type="FunFam" id="3.30.40.10:FF:000226">
    <property type="entry name" value="E3 ubiquitin ligase BIG BROTHER"/>
    <property type="match status" value="1"/>
</dbReference>
<sequence>MGNNMQTARSYEDEVFNTYFYGEHNTPTAIWTPPPNQEVPIVAFQNDEALAIALHLEEMGDDFQNLSMEEAPRWELRRLEESSGSVSKGLPKDVISRLPSHKYKPPPKKKGNSTDENKDCAICLIEYKREEDLITLPCLHQYHKKCIQTWLANDKACCICKREVSLD</sequence>
<keyword evidence="1" id="KW-0862">Zinc</keyword>
<keyword evidence="1" id="KW-0479">Metal-binding</keyword>
<keyword evidence="5" id="KW-1185">Reference proteome</keyword>
<dbReference type="GO" id="GO:0031624">
    <property type="term" value="F:ubiquitin conjugating enzyme binding"/>
    <property type="evidence" value="ECO:0007669"/>
    <property type="project" value="TreeGrafter"/>
</dbReference>
<evidence type="ECO:0000256" key="2">
    <source>
        <dbReference type="SAM" id="MobiDB-lite"/>
    </source>
</evidence>
<dbReference type="Pfam" id="PF13639">
    <property type="entry name" value="zf-RING_2"/>
    <property type="match status" value="1"/>
</dbReference>
<feature type="region of interest" description="Disordered" evidence="2">
    <location>
        <begin position="78"/>
        <end position="116"/>
    </location>
</feature>
<evidence type="ECO:0000259" key="3">
    <source>
        <dbReference type="PROSITE" id="PS50089"/>
    </source>
</evidence>
<dbReference type="InterPro" id="IPR033276">
    <property type="entry name" value="BB"/>
</dbReference>
<evidence type="ECO:0000256" key="1">
    <source>
        <dbReference type="PROSITE-ProRule" id="PRU00175"/>
    </source>
</evidence>
<dbReference type="InterPro" id="IPR013083">
    <property type="entry name" value="Znf_RING/FYVE/PHD"/>
</dbReference>
<dbReference type="Proteomes" id="UP000250321">
    <property type="component" value="Unassembled WGS sequence"/>
</dbReference>
<evidence type="ECO:0000313" key="5">
    <source>
        <dbReference type="Proteomes" id="UP000250321"/>
    </source>
</evidence>
<dbReference type="STRING" id="2094558.A0A314UAP5"/>
<dbReference type="PROSITE" id="PS50089">
    <property type="entry name" value="ZF_RING_2"/>
    <property type="match status" value="1"/>
</dbReference>
<dbReference type="EMBL" id="PJQY01003817">
    <property type="protein sequence ID" value="PQM34370.1"/>
    <property type="molecule type" value="Genomic_DNA"/>
</dbReference>
<dbReference type="PANTHER" id="PTHR46400">
    <property type="entry name" value="RING/U-BOX SUPERFAMILY PROTEIN"/>
    <property type="match status" value="1"/>
</dbReference>
<dbReference type="GO" id="GO:0016874">
    <property type="term" value="F:ligase activity"/>
    <property type="evidence" value="ECO:0007669"/>
    <property type="project" value="UniProtKB-KW"/>
</dbReference>